<dbReference type="Proteomes" id="UP000789860">
    <property type="component" value="Unassembled WGS sequence"/>
</dbReference>
<reference evidence="1" key="1">
    <citation type="submission" date="2021-06" db="EMBL/GenBank/DDBJ databases">
        <authorList>
            <person name="Kallberg Y."/>
            <person name="Tangrot J."/>
            <person name="Rosling A."/>
        </authorList>
    </citation>
    <scope>NUCLEOTIDE SEQUENCE</scope>
    <source>
        <strain evidence="1">AU212A</strain>
    </source>
</reference>
<name>A0ACA9JVF7_9GLOM</name>
<sequence>MNLTHTLVSSIFLETHSEIGSLTNDFNQLKTLYQTEKDYEIKMKEILEANEPVSESADHIENEEMSYFNNQVLTPLQIKKFQKILFQNTIKKKNDEQEINEKLTVILDQQEKEAFIHKLRTLVCCKTKTCLTKIDHESAFENFDNIRKLTKFEYNMFLLGMLHAIVHPKETLRGKEKQYLTVRYTFDGDEISICQHYHINSIKPIKHALLERKSHNALSFTTVLNALIFIVNYANCHELPSLEDTMVITFLSTSESYAVLFRIYKSNLDDDSDYQNERDNKIQEWSSHIE</sequence>
<accession>A0ACA9JVF7</accession>
<keyword evidence="2" id="KW-1185">Reference proteome</keyword>
<dbReference type="EMBL" id="CAJVPM010000213">
    <property type="protein sequence ID" value="CAG8438488.1"/>
    <property type="molecule type" value="Genomic_DNA"/>
</dbReference>
<evidence type="ECO:0000313" key="1">
    <source>
        <dbReference type="EMBL" id="CAG8438488.1"/>
    </source>
</evidence>
<evidence type="ECO:0000313" key="2">
    <source>
        <dbReference type="Proteomes" id="UP000789860"/>
    </source>
</evidence>
<gene>
    <name evidence="1" type="ORF">SCALOS_LOCUS447</name>
</gene>
<protein>
    <submittedName>
        <fullName evidence="1">7738_t:CDS:1</fullName>
    </submittedName>
</protein>
<comment type="caution">
    <text evidence="1">The sequence shown here is derived from an EMBL/GenBank/DDBJ whole genome shotgun (WGS) entry which is preliminary data.</text>
</comment>
<organism evidence="1 2">
    <name type="scientific">Scutellospora calospora</name>
    <dbReference type="NCBI Taxonomy" id="85575"/>
    <lineage>
        <taxon>Eukaryota</taxon>
        <taxon>Fungi</taxon>
        <taxon>Fungi incertae sedis</taxon>
        <taxon>Mucoromycota</taxon>
        <taxon>Glomeromycotina</taxon>
        <taxon>Glomeromycetes</taxon>
        <taxon>Diversisporales</taxon>
        <taxon>Gigasporaceae</taxon>
        <taxon>Scutellospora</taxon>
    </lineage>
</organism>
<proteinExistence type="predicted"/>